<dbReference type="Proteomes" id="UP000830115">
    <property type="component" value="Chromosome"/>
</dbReference>
<reference evidence="2" key="1">
    <citation type="submission" date="2021-10" db="EMBL/GenBank/DDBJ databases">
        <title>Streptomyces nigrumlapis sp.nov.,an antimicrobial producing actinobacterium isolated from Black Gobi rocks.</title>
        <authorList>
            <person name="Wen Y."/>
            <person name="Zhang W."/>
            <person name="Liu X.G."/>
        </authorList>
    </citation>
    <scope>NUCLEOTIDE SEQUENCE</scope>
    <source>
        <strain evidence="2">ST13-2-2</strain>
    </source>
</reference>
<feature type="domain" description="NAD-dependent epimerase/dehydratase" evidence="1">
    <location>
        <begin position="20"/>
        <end position="174"/>
    </location>
</feature>
<dbReference type="Pfam" id="PF01370">
    <property type="entry name" value="Epimerase"/>
    <property type="match status" value="1"/>
</dbReference>
<dbReference type="SUPFAM" id="SSF51735">
    <property type="entry name" value="NAD(P)-binding Rossmann-fold domains"/>
    <property type="match status" value="1"/>
</dbReference>
<dbReference type="InterPro" id="IPR036291">
    <property type="entry name" value="NAD(P)-bd_dom_sf"/>
</dbReference>
<accession>A0ABY4MKV3</accession>
<dbReference type="PANTHER" id="PTHR43245">
    <property type="entry name" value="BIFUNCTIONAL POLYMYXIN RESISTANCE PROTEIN ARNA"/>
    <property type="match status" value="1"/>
</dbReference>
<sequence length="256" mass="28304">MEIIGNGFLARHLAPLSTEHPRATVLAAGVPTHPLPDAEHQRETRLVDETVQHCLRRDRMLVFFSTVSMYGGPGGSGDEDGPQVASTRYGQHKLDLERLIKASGVRHLILRLGYVLGPDEPGFRLLAALITQVLAGRVRVQRGARRDMVHVADFTTVVDALLRTGVCDETVNVASGDCVEVATIVRHLEYRLGVTAQWQVTDDSVRHCPSLRKLRRLVPEVDGLGFGPGYHRTAIDRYLEATRPAAAIRTERTERP</sequence>
<evidence type="ECO:0000313" key="3">
    <source>
        <dbReference type="Proteomes" id="UP000830115"/>
    </source>
</evidence>
<protein>
    <submittedName>
        <fullName evidence="2">NAD-dependent epimerase/dehydratase family protein</fullName>
    </submittedName>
</protein>
<dbReference type="RefSeq" id="WP_248868260.1">
    <property type="nucleotide sequence ID" value="NZ_CP086322.1"/>
</dbReference>
<dbReference type="InterPro" id="IPR050177">
    <property type="entry name" value="Lipid_A_modif_metabolic_enz"/>
</dbReference>
<dbReference type="EMBL" id="CP086322">
    <property type="protein sequence ID" value="UQA97334.1"/>
    <property type="molecule type" value="Genomic_DNA"/>
</dbReference>
<keyword evidence="3" id="KW-1185">Reference proteome</keyword>
<dbReference type="InterPro" id="IPR001509">
    <property type="entry name" value="Epimerase_deHydtase"/>
</dbReference>
<name>A0ABY4MKV3_9ACTN</name>
<dbReference type="Gene3D" id="3.40.50.720">
    <property type="entry name" value="NAD(P)-binding Rossmann-like Domain"/>
    <property type="match status" value="1"/>
</dbReference>
<gene>
    <name evidence="2" type="ORF">K9S39_40640</name>
</gene>
<evidence type="ECO:0000259" key="1">
    <source>
        <dbReference type="Pfam" id="PF01370"/>
    </source>
</evidence>
<proteinExistence type="predicted"/>
<organism evidence="2 3">
    <name type="scientific">Streptomyces halobius</name>
    <dbReference type="NCBI Taxonomy" id="2879846"/>
    <lineage>
        <taxon>Bacteria</taxon>
        <taxon>Bacillati</taxon>
        <taxon>Actinomycetota</taxon>
        <taxon>Actinomycetes</taxon>
        <taxon>Kitasatosporales</taxon>
        <taxon>Streptomycetaceae</taxon>
        <taxon>Streptomyces</taxon>
    </lineage>
</organism>
<evidence type="ECO:0000313" key="2">
    <source>
        <dbReference type="EMBL" id="UQA97334.1"/>
    </source>
</evidence>